<keyword evidence="10" id="KW-1185">Reference proteome</keyword>
<evidence type="ECO:0000256" key="2">
    <source>
        <dbReference type="ARBA" id="ARBA00008806"/>
    </source>
</evidence>
<dbReference type="NCBIfam" id="NF010453">
    <property type="entry name" value="PRK13880.1"/>
    <property type="match status" value="1"/>
</dbReference>
<comment type="caution">
    <text evidence="9">The sequence shown here is derived from an EMBL/GenBank/DDBJ whole genome shotgun (WGS) entry which is preliminary data.</text>
</comment>
<keyword evidence="4 8" id="KW-0812">Transmembrane</keyword>
<dbReference type="PANTHER" id="PTHR37937">
    <property type="entry name" value="CONJUGATIVE TRANSFER: DNA TRANSPORT"/>
    <property type="match status" value="1"/>
</dbReference>
<feature type="transmembrane region" description="Helical" evidence="8">
    <location>
        <begin position="56"/>
        <end position="77"/>
    </location>
</feature>
<dbReference type="CDD" id="cd01127">
    <property type="entry name" value="TrwB_TraG_TraD_VirD4"/>
    <property type="match status" value="2"/>
</dbReference>
<comment type="subcellular location">
    <subcellularLocation>
        <location evidence="1">Cell membrane</location>
        <topology evidence="1">Multi-pass membrane protein</topology>
    </subcellularLocation>
</comment>
<evidence type="ECO:0000313" key="10">
    <source>
        <dbReference type="Proteomes" id="UP001385499"/>
    </source>
</evidence>
<comment type="similarity">
    <text evidence="2">Belongs to the VirD4/TraG family.</text>
</comment>
<dbReference type="Gene3D" id="3.40.50.300">
    <property type="entry name" value="P-loop containing nucleotide triphosphate hydrolases"/>
    <property type="match status" value="1"/>
</dbReference>
<name>A0ABU8TRV0_9HYPH</name>
<dbReference type="EMBL" id="JBAKIA010000032">
    <property type="protein sequence ID" value="MEJ8476898.1"/>
    <property type="molecule type" value="Genomic_DNA"/>
</dbReference>
<organism evidence="9 10">
    <name type="scientific">Roseibium algae</name>
    <dbReference type="NCBI Taxonomy" id="3123038"/>
    <lineage>
        <taxon>Bacteria</taxon>
        <taxon>Pseudomonadati</taxon>
        <taxon>Pseudomonadota</taxon>
        <taxon>Alphaproteobacteria</taxon>
        <taxon>Hyphomicrobiales</taxon>
        <taxon>Stappiaceae</taxon>
        <taxon>Roseibium</taxon>
    </lineage>
</organism>
<gene>
    <name evidence="9" type="ORF">V6575_22720</name>
</gene>
<evidence type="ECO:0000256" key="8">
    <source>
        <dbReference type="SAM" id="Phobius"/>
    </source>
</evidence>
<dbReference type="InterPro" id="IPR027417">
    <property type="entry name" value="P-loop_NTPase"/>
</dbReference>
<evidence type="ECO:0000256" key="4">
    <source>
        <dbReference type="ARBA" id="ARBA00022692"/>
    </source>
</evidence>
<dbReference type="SUPFAM" id="SSF52540">
    <property type="entry name" value="P-loop containing nucleoside triphosphate hydrolases"/>
    <property type="match status" value="1"/>
</dbReference>
<evidence type="ECO:0000256" key="3">
    <source>
        <dbReference type="ARBA" id="ARBA00022475"/>
    </source>
</evidence>
<keyword evidence="3" id="KW-1003">Cell membrane</keyword>
<dbReference type="Proteomes" id="UP001385499">
    <property type="component" value="Unassembled WGS sequence"/>
</dbReference>
<evidence type="ECO:0000313" key="9">
    <source>
        <dbReference type="EMBL" id="MEJ8476898.1"/>
    </source>
</evidence>
<keyword evidence="5 8" id="KW-1133">Transmembrane helix</keyword>
<evidence type="ECO:0000256" key="7">
    <source>
        <dbReference type="SAM" id="MobiDB-lite"/>
    </source>
</evidence>
<evidence type="ECO:0000256" key="5">
    <source>
        <dbReference type="ARBA" id="ARBA00022989"/>
    </source>
</evidence>
<dbReference type="InterPro" id="IPR051539">
    <property type="entry name" value="T4SS-coupling_protein"/>
</dbReference>
<dbReference type="Pfam" id="PF02534">
    <property type="entry name" value="T4SS-DNA_transf"/>
    <property type="match status" value="1"/>
</dbReference>
<dbReference type="RefSeq" id="WP_340277744.1">
    <property type="nucleotide sequence ID" value="NZ_JBAKIA010000032.1"/>
</dbReference>
<dbReference type="PANTHER" id="PTHR37937:SF1">
    <property type="entry name" value="CONJUGATIVE TRANSFER: DNA TRANSPORT"/>
    <property type="match status" value="1"/>
</dbReference>
<evidence type="ECO:0000256" key="1">
    <source>
        <dbReference type="ARBA" id="ARBA00004651"/>
    </source>
</evidence>
<accession>A0ABU8TRV0</accession>
<keyword evidence="6 8" id="KW-0472">Membrane</keyword>
<evidence type="ECO:0000256" key="6">
    <source>
        <dbReference type="ARBA" id="ARBA00023136"/>
    </source>
</evidence>
<sequence length="626" mass="68285">MMRAFACLACAVLVGVTLTGWHFTLGFHPLQPDWWLWLKAFWLQTGSLPIEILQPVYAGLAGFVALMVLGVIVTSGAKSRTVFGGRRSKDIHGTARWAETRDVKDTGLLSDTGVVVGGWPTRQGVKMLRHDGPEHVLAFAPTRSGKGVGLVLPTLLSWEESALVLDIKGENYALTAGWRASRGQKVYRFDPAADHGSVRYNPLQEVRLGTDHEIADCQNIAIMIIDPDGTGLKDFWMQEGYGWLCTAILHVLYRIKADEGRTATLADVRAFMSIGDENYGPDTLAEQAGNAFVGEDDDSFNRLLEDMERYDHGRPVVNDEVRLGAARMRKRSSNERSGVHSTGTSQLTLYSDPIVARNISESDFRIADLMNGEKPATLYIVIPPSDIARLRPLVRILLNQFLTRLTSHMAFDGGRSVKHYKHRMLLMLDEFTSVGKLEIFEKAIAFMAGYGLKAFVIVQDLTQLQKTYGREQSIVSNCHVRIAYAPNTMETAKVLSDMAGKTTLVQKKTSASRSTGRAGTNYSETVMEVARPLLTPDECMSLPGIQTGQGGKVSRAGDMLIFVAGRPAIYGRQVLFFQNPDLQARAEIEVPGEGEGEGSGPGPGASPSPSPSPAAASPSPLTKASS</sequence>
<feature type="region of interest" description="Disordered" evidence="7">
    <location>
        <begin position="586"/>
        <end position="626"/>
    </location>
</feature>
<protein>
    <submittedName>
        <fullName evidence="9">Type IV secretory system conjugative DNA transfer family protein</fullName>
    </submittedName>
</protein>
<proteinExistence type="inferred from homology"/>
<dbReference type="InterPro" id="IPR003688">
    <property type="entry name" value="TraG/VirD4"/>
</dbReference>
<reference evidence="9 10" key="1">
    <citation type="submission" date="2024-02" db="EMBL/GenBank/DDBJ databases">
        <title>Roseibium algae sp. nov., isolated from marine alga (Grateloupia sp.), showing potential in myo-inositol conversion.</title>
        <authorList>
            <person name="Wang Y."/>
        </authorList>
    </citation>
    <scope>NUCLEOTIDE SEQUENCE [LARGE SCALE GENOMIC DNA]</scope>
    <source>
        <strain evidence="9 10">H3510</strain>
    </source>
</reference>